<evidence type="ECO:0000313" key="2">
    <source>
        <dbReference type="Proteomes" id="UP000240708"/>
    </source>
</evidence>
<reference evidence="1 2" key="1">
    <citation type="submission" date="2018-03" db="EMBL/GenBank/DDBJ databases">
        <title>Genomic Encyclopedia of Archaeal and Bacterial Type Strains, Phase II (KMG-II): from individual species to whole genera.</title>
        <authorList>
            <person name="Goeker M."/>
        </authorList>
    </citation>
    <scope>NUCLEOTIDE SEQUENCE [LARGE SCALE GENOMIC DNA]</scope>
    <source>
        <strain evidence="1 2">DSM 28057</strain>
    </source>
</reference>
<keyword evidence="2" id="KW-1185">Reference proteome</keyword>
<accession>A0A2P8EDR6</accession>
<evidence type="ECO:0000313" key="1">
    <source>
        <dbReference type="EMBL" id="PSL07601.1"/>
    </source>
</evidence>
<dbReference type="Proteomes" id="UP000240708">
    <property type="component" value="Unassembled WGS sequence"/>
</dbReference>
<comment type="caution">
    <text evidence="1">The sequence shown here is derived from an EMBL/GenBank/DDBJ whole genome shotgun (WGS) entry which is preliminary data.</text>
</comment>
<proteinExistence type="predicted"/>
<sequence length="253" mass="28482">MINLLAVATGMLLLFSCTYETEVPLPGTVSVDVEFAIVEDDIPTSNARVLEALFIEEATMNVRKLDVKVLGRLPVGSDIDRNFSYDFPDLRPIIYRNTPEGHEINLVMPRAVYRQVMFDLEIESNETSPAASLSGTFSAGSLQDVPVKFEFWDQSFQVDGKLEAKDSNNVLEFDQVQEATLMVELYAKNWFKDVGMERIEQAEMVDGVILINPEHNVEIYEIVKSKIYELAKGQLMIRIQQKGKPNKPGNSGK</sequence>
<gene>
    <name evidence="1" type="ORF">CLV48_101533</name>
</gene>
<dbReference type="EMBL" id="PYGF01000001">
    <property type="protein sequence ID" value="PSL07601.1"/>
    <property type="molecule type" value="Genomic_DNA"/>
</dbReference>
<dbReference type="AlphaFoldDB" id="A0A2P8EDR6"/>
<name>A0A2P8EDR6_9BACT</name>
<protein>
    <recommendedName>
        <fullName evidence="3">DUF4382 domain-containing protein</fullName>
    </recommendedName>
</protein>
<evidence type="ECO:0008006" key="3">
    <source>
        <dbReference type="Google" id="ProtNLM"/>
    </source>
</evidence>
<organism evidence="1 2">
    <name type="scientific">Cecembia rubra</name>
    <dbReference type="NCBI Taxonomy" id="1485585"/>
    <lineage>
        <taxon>Bacteria</taxon>
        <taxon>Pseudomonadati</taxon>
        <taxon>Bacteroidota</taxon>
        <taxon>Cytophagia</taxon>
        <taxon>Cytophagales</taxon>
        <taxon>Cyclobacteriaceae</taxon>
        <taxon>Cecembia</taxon>
    </lineage>
</organism>